<dbReference type="Pfam" id="PF07859">
    <property type="entry name" value="Abhydrolase_3"/>
    <property type="match status" value="1"/>
</dbReference>
<dbReference type="InterPro" id="IPR013094">
    <property type="entry name" value="AB_hydrolase_3"/>
</dbReference>
<accession>A0ABP0CTL9</accession>
<evidence type="ECO:0000256" key="2">
    <source>
        <dbReference type="SAM" id="MobiDB-lite"/>
    </source>
</evidence>
<protein>
    <recommendedName>
        <fullName evidence="3">Alpha/beta hydrolase fold-3 domain-containing protein</fullName>
    </recommendedName>
</protein>
<sequence length="231" mass="24970">MDFSQYGTPNPEWEAFVKTKPPAGQPGRVPLGLTPEQIQAQTNAAREDASASLCAAHGLDGMIHFKDHICPTRDGSAVTVRAYRPKYTGPKPLPTLVYFHGGGYLFGSLGSERFLCSSLAAKIGILVLHICYRHTPAFAHPTAHHDGHDGMQWIASHGDVLGMDTTNVVVGGLSAGAAVAASAVLDTLTRSAGPQDRLHIRALILGIPWILQKDAFPFHLFARLKTQRIRY</sequence>
<dbReference type="InterPro" id="IPR050300">
    <property type="entry name" value="GDXG_lipolytic_enzyme"/>
</dbReference>
<dbReference type="PANTHER" id="PTHR48081">
    <property type="entry name" value="AB HYDROLASE SUPERFAMILY PROTEIN C4A8.06C"/>
    <property type="match status" value="1"/>
</dbReference>
<dbReference type="EMBL" id="CAWUHC010000141">
    <property type="protein sequence ID" value="CAK7235438.1"/>
    <property type="molecule type" value="Genomic_DNA"/>
</dbReference>
<feature type="domain" description="Alpha/beta hydrolase fold-3" evidence="3">
    <location>
        <begin position="96"/>
        <end position="210"/>
    </location>
</feature>
<dbReference type="SUPFAM" id="SSF53474">
    <property type="entry name" value="alpha/beta-Hydrolases"/>
    <property type="match status" value="1"/>
</dbReference>
<evidence type="ECO:0000256" key="1">
    <source>
        <dbReference type="ARBA" id="ARBA00022801"/>
    </source>
</evidence>
<feature type="region of interest" description="Disordered" evidence="2">
    <location>
        <begin position="1"/>
        <end position="28"/>
    </location>
</feature>
<evidence type="ECO:0000313" key="5">
    <source>
        <dbReference type="Proteomes" id="UP001642406"/>
    </source>
</evidence>
<evidence type="ECO:0000313" key="4">
    <source>
        <dbReference type="EMBL" id="CAK7235438.1"/>
    </source>
</evidence>
<keyword evidence="1" id="KW-0378">Hydrolase</keyword>
<name>A0ABP0CTL9_9PEZI</name>
<comment type="caution">
    <text evidence="4">The sequence shown here is derived from an EMBL/GenBank/DDBJ whole genome shotgun (WGS) entry which is preliminary data.</text>
</comment>
<dbReference type="PANTHER" id="PTHR48081:SF8">
    <property type="entry name" value="ALPHA_BETA HYDROLASE FOLD-3 DOMAIN-CONTAINING PROTEIN-RELATED"/>
    <property type="match status" value="1"/>
</dbReference>
<dbReference type="InterPro" id="IPR029058">
    <property type="entry name" value="AB_hydrolase_fold"/>
</dbReference>
<evidence type="ECO:0000259" key="3">
    <source>
        <dbReference type="Pfam" id="PF07859"/>
    </source>
</evidence>
<dbReference type="Proteomes" id="UP001642406">
    <property type="component" value="Unassembled WGS sequence"/>
</dbReference>
<dbReference type="Gene3D" id="3.40.50.1820">
    <property type="entry name" value="alpha/beta hydrolase"/>
    <property type="match status" value="1"/>
</dbReference>
<proteinExistence type="predicted"/>
<keyword evidence="5" id="KW-1185">Reference proteome</keyword>
<gene>
    <name evidence="4" type="ORF">SBRCBS47491_009293</name>
</gene>
<reference evidence="4 5" key="1">
    <citation type="submission" date="2024-01" db="EMBL/GenBank/DDBJ databases">
        <authorList>
            <person name="Allen C."/>
            <person name="Tagirdzhanova G."/>
        </authorList>
    </citation>
    <scope>NUCLEOTIDE SEQUENCE [LARGE SCALE GENOMIC DNA]</scope>
</reference>
<organism evidence="4 5">
    <name type="scientific">Sporothrix bragantina</name>
    <dbReference type="NCBI Taxonomy" id="671064"/>
    <lineage>
        <taxon>Eukaryota</taxon>
        <taxon>Fungi</taxon>
        <taxon>Dikarya</taxon>
        <taxon>Ascomycota</taxon>
        <taxon>Pezizomycotina</taxon>
        <taxon>Sordariomycetes</taxon>
        <taxon>Sordariomycetidae</taxon>
        <taxon>Ophiostomatales</taxon>
        <taxon>Ophiostomataceae</taxon>
        <taxon>Sporothrix</taxon>
    </lineage>
</organism>